<evidence type="ECO:0000256" key="16">
    <source>
        <dbReference type="SAM" id="MobiDB-lite"/>
    </source>
</evidence>
<dbReference type="InterPro" id="IPR052054">
    <property type="entry name" value="Oxidative_DNA_repair_enzyme"/>
</dbReference>
<evidence type="ECO:0000256" key="5">
    <source>
        <dbReference type="ARBA" id="ARBA00012720"/>
    </source>
</evidence>
<dbReference type="EC" id="4.2.99.18" evidence="5"/>
<dbReference type="GO" id="GO:0016607">
    <property type="term" value="C:nuclear speck"/>
    <property type="evidence" value="ECO:0007669"/>
    <property type="project" value="UniProtKB-SubCell"/>
</dbReference>
<evidence type="ECO:0000256" key="10">
    <source>
        <dbReference type="ARBA" id="ARBA00023242"/>
    </source>
</evidence>
<dbReference type="InterPro" id="IPR012904">
    <property type="entry name" value="OGG_N"/>
</dbReference>
<keyword evidence="10" id="KW-0539">Nucleus</keyword>
<organism evidence="18 19">
    <name type="scientific">Acanthaster planci</name>
    <name type="common">Crown-of-thorns starfish</name>
    <dbReference type="NCBI Taxonomy" id="133434"/>
    <lineage>
        <taxon>Eukaryota</taxon>
        <taxon>Metazoa</taxon>
        <taxon>Echinodermata</taxon>
        <taxon>Eleutherozoa</taxon>
        <taxon>Asterozoa</taxon>
        <taxon>Asteroidea</taxon>
        <taxon>Valvatacea</taxon>
        <taxon>Valvatida</taxon>
        <taxon>Acanthasteridae</taxon>
        <taxon>Acanthaster</taxon>
    </lineage>
</organism>
<feature type="compositionally biased region" description="Basic and acidic residues" evidence="16">
    <location>
        <begin position="371"/>
        <end position="393"/>
    </location>
</feature>
<dbReference type="GO" id="GO:0016363">
    <property type="term" value="C:nuclear matrix"/>
    <property type="evidence" value="ECO:0007669"/>
    <property type="project" value="UniProtKB-SubCell"/>
</dbReference>
<evidence type="ECO:0000256" key="1">
    <source>
        <dbReference type="ARBA" id="ARBA00004109"/>
    </source>
</evidence>
<feature type="region of interest" description="Disordered" evidence="16">
    <location>
        <begin position="365"/>
        <end position="401"/>
    </location>
</feature>
<comment type="similarity">
    <text evidence="4">Belongs to the type-1 OGG1 family.</text>
</comment>
<evidence type="ECO:0000313" key="18">
    <source>
        <dbReference type="Proteomes" id="UP000694845"/>
    </source>
</evidence>
<name>A0A8B7XWB8_ACAPL</name>
<dbReference type="CDD" id="cd00056">
    <property type="entry name" value="ENDO3c"/>
    <property type="match status" value="1"/>
</dbReference>
<evidence type="ECO:0000256" key="15">
    <source>
        <dbReference type="ARBA" id="ARBA00073127"/>
    </source>
</evidence>
<comment type="subcellular location">
    <subcellularLocation>
        <location evidence="1">Nucleus matrix</location>
    </subcellularLocation>
    <subcellularLocation>
        <location evidence="2">Nucleus speckle</location>
    </subcellularLocation>
    <subcellularLocation>
        <location evidence="3">Nucleus</location>
        <location evidence="3">Nucleoplasm</location>
    </subcellularLocation>
</comment>
<dbReference type="SMART" id="SM00478">
    <property type="entry name" value="ENDO3c"/>
    <property type="match status" value="1"/>
</dbReference>
<sequence length="401" mass="45816">MANIWRSLPCKISELRLDITLDCGQSFRWKEIQPGMWRSVLSSKVWTLRQNEDEILYQVYEDSSSSLEDSEKEEILEEQKPEKDRQKEDHIVTGKNSKSNHTRNNSKQENVAITNIEEEKIGDGISTDAMFSSILKDYFQLNISLEKLYKTFKAADANFTKVCPGFPGVRVLRQDPTENLFSFICSSNNNISRITGMVETLCSTYGEEIAILDDRPWHAFPSVSALARDGIEQELREKGFGYRAKFINQTAKYIKAQPEGWLEGLRQLAYEEAHAELMKLPGVGAKVADCVCLMSMDKMDAIPVDTHVWQIASRDYMPSLNKTKSLTDKVYKEIGAFFRELFGEYAGWAHSVLFSADLKKFQQKAAGVNSPEKKQSKRQDYGDAKRVKKEKTGAKKIKRKR</sequence>
<dbReference type="SUPFAM" id="SSF55945">
    <property type="entry name" value="TATA-box binding protein-like"/>
    <property type="match status" value="1"/>
</dbReference>
<keyword evidence="12" id="KW-0326">Glycosidase</keyword>
<dbReference type="RefSeq" id="XP_022085164.1">
    <property type="nucleotide sequence ID" value="XM_022229472.1"/>
</dbReference>
<dbReference type="OrthoDB" id="238681at2759"/>
<evidence type="ECO:0000256" key="3">
    <source>
        <dbReference type="ARBA" id="ARBA00004642"/>
    </source>
</evidence>
<dbReference type="GO" id="GO:0003684">
    <property type="term" value="F:damaged DNA binding"/>
    <property type="evidence" value="ECO:0007669"/>
    <property type="project" value="InterPro"/>
</dbReference>
<dbReference type="PANTHER" id="PTHR10242">
    <property type="entry name" value="8-OXOGUANINE DNA GLYCOSYLASE"/>
    <property type="match status" value="1"/>
</dbReference>
<proteinExistence type="inferred from homology"/>
<keyword evidence="8" id="KW-0234">DNA repair</keyword>
<dbReference type="FunFam" id="3.30.310.40:FF:000001">
    <property type="entry name" value="N-glycosylase/DNA lyase isoform X2"/>
    <property type="match status" value="1"/>
</dbReference>
<evidence type="ECO:0000256" key="13">
    <source>
        <dbReference type="ARBA" id="ARBA00025652"/>
    </source>
</evidence>
<gene>
    <name evidence="19" type="primary">LOC110976313</name>
</gene>
<keyword evidence="11" id="KW-0511">Multifunctional enzyme</keyword>
<dbReference type="AlphaFoldDB" id="A0A8B7XWB8"/>
<dbReference type="Pfam" id="PF00730">
    <property type="entry name" value="HhH-GPD"/>
    <property type="match status" value="1"/>
</dbReference>
<dbReference type="Gene3D" id="3.30.310.40">
    <property type="match status" value="1"/>
</dbReference>
<comment type="catalytic activity">
    <reaction evidence="14">
        <text>2'-deoxyribonucleotide-(2'-deoxyribose 5'-phosphate)-2'-deoxyribonucleotide-DNA = a 3'-end 2'-deoxyribonucleotide-(2,3-dehydro-2,3-deoxyribose 5'-phosphate)-DNA + a 5'-end 5'-phospho-2'-deoxyribonucleoside-DNA + H(+)</text>
        <dbReference type="Rhea" id="RHEA:66592"/>
        <dbReference type="Rhea" id="RHEA-COMP:13180"/>
        <dbReference type="Rhea" id="RHEA-COMP:16897"/>
        <dbReference type="Rhea" id="RHEA-COMP:17067"/>
        <dbReference type="ChEBI" id="CHEBI:15378"/>
        <dbReference type="ChEBI" id="CHEBI:136412"/>
        <dbReference type="ChEBI" id="CHEBI:157695"/>
        <dbReference type="ChEBI" id="CHEBI:167181"/>
        <dbReference type="EC" id="4.2.99.18"/>
    </reaction>
</comment>
<feature type="region of interest" description="Disordered" evidence="16">
    <location>
        <begin position="68"/>
        <end position="108"/>
    </location>
</feature>
<reference evidence="19" key="1">
    <citation type="submission" date="2025-08" db="UniProtKB">
        <authorList>
            <consortium name="RefSeq"/>
        </authorList>
    </citation>
    <scope>IDENTIFICATION</scope>
</reference>
<evidence type="ECO:0000256" key="12">
    <source>
        <dbReference type="ARBA" id="ARBA00023295"/>
    </source>
</evidence>
<dbReference type="PANTHER" id="PTHR10242:SF2">
    <property type="entry name" value="N-GLYCOSYLASE_DNA LYASE"/>
    <property type="match status" value="1"/>
</dbReference>
<evidence type="ECO:0000256" key="11">
    <source>
        <dbReference type="ARBA" id="ARBA00023268"/>
    </source>
</evidence>
<dbReference type="FunFam" id="1.10.340.30:FF:000006">
    <property type="entry name" value="N-glycosylase/DNA lyase isoform X2"/>
    <property type="match status" value="1"/>
</dbReference>
<feature type="compositionally biased region" description="Basic and acidic residues" evidence="16">
    <location>
        <begin position="77"/>
        <end position="92"/>
    </location>
</feature>
<dbReference type="Pfam" id="PF07934">
    <property type="entry name" value="OGG_N"/>
    <property type="match status" value="2"/>
</dbReference>
<evidence type="ECO:0000256" key="7">
    <source>
        <dbReference type="ARBA" id="ARBA00022801"/>
    </source>
</evidence>
<dbReference type="GO" id="GO:0006289">
    <property type="term" value="P:nucleotide-excision repair"/>
    <property type="evidence" value="ECO:0007669"/>
    <property type="project" value="InterPro"/>
</dbReference>
<keyword evidence="18" id="KW-1185">Reference proteome</keyword>
<evidence type="ECO:0000256" key="4">
    <source>
        <dbReference type="ARBA" id="ARBA00010679"/>
    </source>
</evidence>
<dbReference type="SUPFAM" id="SSF48150">
    <property type="entry name" value="DNA-glycosylase"/>
    <property type="match status" value="1"/>
</dbReference>
<dbReference type="FunFam" id="1.10.1670.10:FF:000005">
    <property type="entry name" value="N-glycosylase/DNA lyase OGG1"/>
    <property type="match status" value="1"/>
</dbReference>
<dbReference type="Proteomes" id="UP000694845">
    <property type="component" value="Unplaced"/>
</dbReference>
<dbReference type="InterPro" id="IPR011257">
    <property type="entry name" value="DNA_glycosylase"/>
</dbReference>
<feature type="domain" description="HhH-GPD" evidence="17">
    <location>
        <begin position="185"/>
        <end position="357"/>
    </location>
</feature>
<dbReference type="Gene3D" id="1.10.340.30">
    <property type="entry name" value="Hypothetical protein, domain 2"/>
    <property type="match status" value="1"/>
</dbReference>
<evidence type="ECO:0000256" key="8">
    <source>
        <dbReference type="ARBA" id="ARBA00023204"/>
    </source>
</evidence>
<comment type="function">
    <text evidence="13">DNA repair enzyme that incises DNA at 8-oxoG residues. Excises 7,8-dihydro-8-oxoguanine and 2,6-diamino-4-hydroxy-5-N-methylformamidopyrimidine (FAPY) from damaged DNA. Has a beta-lyase activity that nicks DNA 3' to the lesion.</text>
</comment>
<keyword evidence="6" id="KW-0227">DNA damage</keyword>
<dbReference type="GeneID" id="110976313"/>
<accession>A0A8B7XWB8</accession>
<keyword evidence="9" id="KW-0456">Lyase</keyword>
<feature type="compositionally biased region" description="Polar residues" evidence="16">
    <location>
        <begin position="94"/>
        <end position="108"/>
    </location>
</feature>
<keyword evidence="7" id="KW-0378">Hydrolase</keyword>
<dbReference type="InterPro" id="IPR023170">
    <property type="entry name" value="HhH_base_excis_C"/>
</dbReference>
<dbReference type="OMA" id="GYAQEYL"/>
<protein>
    <recommendedName>
        <fullName evidence="15">N-glycosylase/DNA lyase</fullName>
        <ecNumber evidence="5">4.2.99.18</ecNumber>
    </recommendedName>
</protein>
<evidence type="ECO:0000313" key="19">
    <source>
        <dbReference type="RefSeq" id="XP_022085164.1"/>
    </source>
</evidence>
<dbReference type="GO" id="GO:0140078">
    <property type="term" value="F:class I DNA-(apurinic or apyrimidinic site) endonuclease activity"/>
    <property type="evidence" value="ECO:0007669"/>
    <property type="project" value="UniProtKB-EC"/>
</dbReference>
<dbReference type="KEGG" id="aplc:110976313"/>
<dbReference type="InterPro" id="IPR003265">
    <property type="entry name" value="HhH-GPD_domain"/>
</dbReference>
<dbReference type="GO" id="GO:0034039">
    <property type="term" value="F:8-oxo-7,8-dihydroguanine DNA N-glycosylase activity"/>
    <property type="evidence" value="ECO:0007669"/>
    <property type="project" value="TreeGrafter"/>
</dbReference>
<evidence type="ECO:0000256" key="14">
    <source>
        <dbReference type="ARBA" id="ARBA00044632"/>
    </source>
</evidence>
<evidence type="ECO:0000256" key="9">
    <source>
        <dbReference type="ARBA" id="ARBA00023239"/>
    </source>
</evidence>
<evidence type="ECO:0000256" key="2">
    <source>
        <dbReference type="ARBA" id="ARBA00004324"/>
    </source>
</evidence>
<evidence type="ECO:0000259" key="17">
    <source>
        <dbReference type="SMART" id="SM00478"/>
    </source>
</evidence>
<dbReference type="GO" id="GO:0006285">
    <property type="term" value="P:base-excision repair, AP site formation"/>
    <property type="evidence" value="ECO:0007669"/>
    <property type="project" value="TreeGrafter"/>
</dbReference>
<evidence type="ECO:0000256" key="6">
    <source>
        <dbReference type="ARBA" id="ARBA00022763"/>
    </source>
</evidence>
<dbReference type="Gene3D" id="1.10.1670.10">
    <property type="entry name" value="Helix-hairpin-Helix base-excision DNA repair enzymes (C-terminal)"/>
    <property type="match status" value="1"/>
</dbReference>